<dbReference type="SMART" id="SM00220">
    <property type="entry name" value="S_TKc"/>
    <property type="match status" value="1"/>
</dbReference>
<dbReference type="GO" id="GO:0005524">
    <property type="term" value="F:ATP binding"/>
    <property type="evidence" value="ECO:0007669"/>
    <property type="project" value="UniProtKB-KW"/>
</dbReference>
<dbReference type="OrthoDB" id="6111975at2"/>
<feature type="domain" description="Protein kinase" evidence="5">
    <location>
        <begin position="137"/>
        <end position="448"/>
    </location>
</feature>
<accession>A0A5B9QSL2</accession>
<keyword evidence="4" id="KW-0067">ATP-binding</keyword>
<keyword evidence="2" id="KW-0547">Nucleotide-binding</keyword>
<dbReference type="KEGG" id="rul:UC8_23950"/>
<dbReference type="InterPro" id="IPR008271">
    <property type="entry name" value="Ser/Thr_kinase_AS"/>
</dbReference>
<dbReference type="Gene3D" id="3.30.200.20">
    <property type="entry name" value="Phosphorylase Kinase, domain 1"/>
    <property type="match status" value="1"/>
</dbReference>
<dbReference type="Gene3D" id="1.10.510.10">
    <property type="entry name" value="Transferase(Phosphotransferase) domain 1"/>
    <property type="match status" value="1"/>
</dbReference>
<protein>
    <submittedName>
        <fullName evidence="6">Serine/threonine-protein kinase PknD</fullName>
        <ecNumber evidence="6">2.7.11.1</ecNumber>
    </submittedName>
</protein>
<dbReference type="GO" id="GO:0004674">
    <property type="term" value="F:protein serine/threonine kinase activity"/>
    <property type="evidence" value="ECO:0007669"/>
    <property type="project" value="UniProtKB-EC"/>
</dbReference>
<evidence type="ECO:0000256" key="2">
    <source>
        <dbReference type="ARBA" id="ARBA00022741"/>
    </source>
</evidence>
<dbReference type="PANTHER" id="PTHR43289:SF6">
    <property type="entry name" value="SERINE_THREONINE-PROTEIN KINASE NEKL-3"/>
    <property type="match status" value="1"/>
</dbReference>
<evidence type="ECO:0000256" key="1">
    <source>
        <dbReference type="ARBA" id="ARBA00022679"/>
    </source>
</evidence>
<dbReference type="SUPFAM" id="SSF56112">
    <property type="entry name" value="Protein kinase-like (PK-like)"/>
    <property type="match status" value="1"/>
</dbReference>
<dbReference type="EMBL" id="CP042914">
    <property type="protein sequence ID" value="QEG40385.1"/>
    <property type="molecule type" value="Genomic_DNA"/>
</dbReference>
<sequence length="1385" mass="155365">MSAADQNMLLGVIALQVDFIDRDTLVDAMQRWIQAKHRSLVEILREQGQLNERQAELLENLAKEHVHRHGGTAADGLAALSSIDSVRTILQQIDDPDVGDSLANLSPDRQDPETYDPATTFLPEFAGQPIDDARNRFRILRTHARGGLGQVSLAEDEALHRHVALKEIIDRYADQPGSRERFLVEAEITGRLQHPGIVPVYGLGTYPDGRPFYAMRFIEGDNLLMAIRRFHHQAENHPWQGELLVAFRELLGRFMDVCDAMQFAHQRHVLHRDLKPHNIMLGEFGETLVVDWGLAKPLYEGVSKSQTPEEAIVPMSGSASGKEYEGSILGTLDYMPPEQASGNLSQLSCRSDIYSLGATLYHLLTNSPPFEIREELSRKASIDSGLDKQLALFGKLERVRSGEFPAPRKVNARVPRGLNAICLRAMATDPDQRYASARELKQEIQRWLADEPVQAVPEAWYDKAARWFRHHRTVAFVAGSSLLVLAVLASLSTVLINHYRLGQLREAGINQISTELEGTVDRMVAANAAMDKEFFDTEFDPLLDQLKVIAPERAARREKVALEAAADDIQRRLTESAPTEDKLAALAVQVDDWAERRAIGFNAESLQAREQELRELLKNRQAPWNQLEELAGETLIRGLERGEDLMVDNEGLVKAQADASRYAFHALTLSQLPANLNHQLSVTFDEASLGGPAVAVCISPQDARPEITHYQAVMCVEGFAAGQWSPVRLRRLPSLSEAIHRGDAVRLLLCRGRTVLNEIRVHISPREFSLSIRRDDDRLRGTLSQADSVPTQIEYHDFLPLAHGNRPAIWIGPTTRIQSVQVGFRTRPMERTELEEIKILVSNGQLDEALEKLTQRPDRFSKFLRSRCLTQPGDRLLVLDELLGQAPQINANGVVLDDWYLPALLDAIELNDENPERFRELVYKLLFYYGTSIEDIAVRIPLDMRQRLLSEFRKLGGRWRVATQPTGDSQMLDTAVRLDKVLEPNAVMRRATRWRRCDVWRVSDRTDEAERELRDLLAEALDDPAAEPAEAAYLLSDLCWLLFSRQRLAETEAVLGTFDGRTSLPEYMPATIQVETARLAAHQNRFDAAAEVLAELLNGSVPIRQVQHADACLLAGFVESERGNMEAAEAYWQRGRTFQGQRPKLRNPEATRVHGSRMVEHQFRITIDGTLGSLVNGFTEEEAQAGFDAHVPEAGVYGASGRAIVKMAFDKTLVRDLANALYRSPHGQQTAKQMAYRSVGFRDFFCEPIKLMIFEGVVLNGFRDYRSDTELMADVLASCGEIFKTYDAGGINEQEDMRLIVMLWSGQADMDTWRALAPKLSQDVAAGLALVAGRAQMLAAENTDVELEKKSHLQRAQIMLETARDSLGATAAFKRLAETLLREIE</sequence>
<organism evidence="6 7">
    <name type="scientific">Roseimaritima ulvae</name>
    <dbReference type="NCBI Taxonomy" id="980254"/>
    <lineage>
        <taxon>Bacteria</taxon>
        <taxon>Pseudomonadati</taxon>
        <taxon>Planctomycetota</taxon>
        <taxon>Planctomycetia</taxon>
        <taxon>Pirellulales</taxon>
        <taxon>Pirellulaceae</taxon>
        <taxon>Roseimaritima</taxon>
    </lineage>
</organism>
<proteinExistence type="predicted"/>
<dbReference type="PANTHER" id="PTHR43289">
    <property type="entry name" value="MITOGEN-ACTIVATED PROTEIN KINASE KINASE KINASE 20-RELATED"/>
    <property type="match status" value="1"/>
</dbReference>
<keyword evidence="1 6" id="KW-0808">Transferase</keyword>
<evidence type="ECO:0000256" key="3">
    <source>
        <dbReference type="ARBA" id="ARBA00022777"/>
    </source>
</evidence>
<reference evidence="6 7" key="1">
    <citation type="submission" date="2019-08" db="EMBL/GenBank/DDBJ databases">
        <title>Deep-cultivation of Planctomycetes and their phenomic and genomic characterization uncovers novel biology.</title>
        <authorList>
            <person name="Wiegand S."/>
            <person name="Jogler M."/>
            <person name="Boedeker C."/>
            <person name="Pinto D."/>
            <person name="Vollmers J."/>
            <person name="Rivas-Marin E."/>
            <person name="Kohn T."/>
            <person name="Peeters S.H."/>
            <person name="Heuer A."/>
            <person name="Rast P."/>
            <person name="Oberbeckmann S."/>
            <person name="Bunk B."/>
            <person name="Jeske O."/>
            <person name="Meyerdierks A."/>
            <person name="Storesund J.E."/>
            <person name="Kallscheuer N."/>
            <person name="Luecker S."/>
            <person name="Lage O.M."/>
            <person name="Pohl T."/>
            <person name="Merkel B.J."/>
            <person name="Hornburger P."/>
            <person name="Mueller R.-W."/>
            <person name="Bruemmer F."/>
            <person name="Labrenz M."/>
            <person name="Spormann A.M."/>
            <person name="Op den Camp H."/>
            <person name="Overmann J."/>
            <person name="Amann R."/>
            <person name="Jetten M.S.M."/>
            <person name="Mascher T."/>
            <person name="Medema M.H."/>
            <person name="Devos D.P."/>
            <person name="Kaster A.-K."/>
            <person name="Ovreas L."/>
            <person name="Rohde M."/>
            <person name="Galperin M.Y."/>
            <person name="Jogler C."/>
        </authorList>
    </citation>
    <scope>NUCLEOTIDE SEQUENCE [LARGE SCALE GENOMIC DNA]</scope>
    <source>
        <strain evidence="6 7">UC8</strain>
    </source>
</reference>
<evidence type="ECO:0000313" key="6">
    <source>
        <dbReference type="EMBL" id="QEG40385.1"/>
    </source>
</evidence>
<dbReference type="PROSITE" id="PS50011">
    <property type="entry name" value="PROTEIN_KINASE_DOM"/>
    <property type="match status" value="1"/>
</dbReference>
<dbReference type="EC" id="2.7.11.1" evidence="6"/>
<evidence type="ECO:0000313" key="7">
    <source>
        <dbReference type="Proteomes" id="UP000325286"/>
    </source>
</evidence>
<dbReference type="Proteomes" id="UP000325286">
    <property type="component" value="Chromosome"/>
</dbReference>
<dbReference type="Pfam" id="PF00069">
    <property type="entry name" value="Pkinase"/>
    <property type="match status" value="1"/>
</dbReference>
<evidence type="ECO:0000259" key="5">
    <source>
        <dbReference type="PROSITE" id="PS50011"/>
    </source>
</evidence>
<gene>
    <name evidence="6" type="primary">pknD_3</name>
    <name evidence="6" type="ORF">UC8_23950</name>
</gene>
<keyword evidence="3 6" id="KW-0418">Kinase</keyword>
<keyword evidence="7" id="KW-1185">Reference proteome</keyword>
<dbReference type="InterPro" id="IPR011009">
    <property type="entry name" value="Kinase-like_dom_sf"/>
</dbReference>
<dbReference type="InterPro" id="IPR000719">
    <property type="entry name" value="Prot_kinase_dom"/>
</dbReference>
<dbReference type="CDD" id="cd14014">
    <property type="entry name" value="STKc_PknB_like"/>
    <property type="match status" value="1"/>
</dbReference>
<dbReference type="PROSITE" id="PS00108">
    <property type="entry name" value="PROTEIN_KINASE_ST"/>
    <property type="match status" value="1"/>
</dbReference>
<evidence type="ECO:0000256" key="4">
    <source>
        <dbReference type="ARBA" id="ARBA00022840"/>
    </source>
</evidence>
<name>A0A5B9QSL2_9BACT</name>
<dbReference type="RefSeq" id="WP_084428242.1">
    <property type="nucleotide sequence ID" value="NZ_CP042914.1"/>
</dbReference>